<organism evidence="5 6">
    <name type="scientific">Candidatus Avichristensenella intestinipullorum</name>
    <dbReference type="NCBI Taxonomy" id="2840693"/>
    <lineage>
        <taxon>Bacteria</taxon>
        <taxon>Bacillati</taxon>
        <taxon>Bacillota</taxon>
        <taxon>Clostridia</taxon>
        <taxon>Candidatus Avichristensenella</taxon>
    </lineage>
</organism>
<dbReference type="InterPro" id="IPR000914">
    <property type="entry name" value="SBP_5_dom"/>
</dbReference>
<dbReference type="Gene3D" id="3.10.105.10">
    <property type="entry name" value="Dipeptide-binding Protein, Domain 3"/>
    <property type="match status" value="1"/>
</dbReference>
<keyword evidence="2" id="KW-0813">Transport</keyword>
<evidence type="ECO:0000313" key="6">
    <source>
        <dbReference type="Proteomes" id="UP000886819"/>
    </source>
</evidence>
<reference evidence="5" key="2">
    <citation type="journal article" date="2021" name="PeerJ">
        <title>Extensive microbial diversity within the chicken gut microbiome revealed by metagenomics and culture.</title>
        <authorList>
            <person name="Gilroy R."/>
            <person name="Ravi A."/>
            <person name="Getino M."/>
            <person name="Pursley I."/>
            <person name="Horton D.L."/>
            <person name="Alikhan N.F."/>
            <person name="Baker D."/>
            <person name="Gharbi K."/>
            <person name="Hall N."/>
            <person name="Watson M."/>
            <person name="Adriaenssens E.M."/>
            <person name="Foster-Nyarko E."/>
            <person name="Jarju S."/>
            <person name="Secka A."/>
            <person name="Antonio M."/>
            <person name="Oren A."/>
            <person name="Chaudhuri R.R."/>
            <person name="La Ragione R."/>
            <person name="Hildebrand F."/>
            <person name="Pallen M.J."/>
        </authorList>
    </citation>
    <scope>NUCLEOTIDE SEQUENCE</scope>
    <source>
        <strain evidence="5">ChiHile30-977</strain>
    </source>
</reference>
<dbReference type="EMBL" id="DVFI01000131">
    <property type="protein sequence ID" value="HIQ63839.1"/>
    <property type="molecule type" value="Genomic_DNA"/>
</dbReference>
<dbReference type="PANTHER" id="PTHR30290:SF9">
    <property type="entry name" value="OLIGOPEPTIDE-BINDING PROTEIN APPA"/>
    <property type="match status" value="1"/>
</dbReference>
<dbReference type="GO" id="GO:0015833">
    <property type="term" value="P:peptide transport"/>
    <property type="evidence" value="ECO:0007669"/>
    <property type="project" value="TreeGrafter"/>
</dbReference>
<dbReference type="Proteomes" id="UP000886819">
    <property type="component" value="Unassembled WGS sequence"/>
</dbReference>
<comment type="similarity">
    <text evidence="1">Belongs to the bacterial solute-binding protein 5 family.</text>
</comment>
<proteinExistence type="inferred from homology"/>
<evidence type="ECO:0000259" key="4">
    <source>
        <dbReference type="Pfam" id="PF00496"/>
    </source>
</evidence>
<dbReference type="PANTHER" id="PTHR30290">
    <property type="entry name" value="PERIPLASMIC BINDING COMPONENT OF ABC TRANSPORTER"/>
    <property type="match status" value="1"/>
</dbReference>
<sequence length="229" mass="25558">MDIVACFDGKTLCETLLAEVGYRPVSCLSPKVNYIVDLGYKEQDLEAAKEYLALAGYPDGFETTIVTTTRYAYGVEMAEYLASQLELIGIKANIEVIEWSVYSDAIYNWDRSRFDWPIFLMGNAPSSMDADGGMNPLFATVAPDATYRRNYGYYENEEVDALLKEGYSTADPAQRQEIYTRLQEILYTEDPAAVYLYVGAKTVASSTKVSGIVMLSNGYVDFENAVVLK</sequence>
<dbReference type="AlphaFoldDB" id="A0A9D0YXD5"/>
<dbReference type="InterPro" id="IPR039424">
    <property type="entry name" value="SBP_5"/>
</dbReference>
<feature type="domain" description="Solute-binding protein family 5" evidence="4">
    <location>
        <begin position="10"/>
        <end position="140"/>
    </location>
</feature>
<evidence type="ECO:0000256" key="2">
    <source>
        <dbReference type="ARBA" id="ARBA00022448"/>
    </source>
</evidence>
<keyword evidence="3" id="KW-0732">Signal</keyword>
<evidence type="ECO:0000256" key="1">
    <source>
        <dbReference type="ARBA" id="ARBA00005695"/>
    </source>
</evidence>
<gene>
    <name evidence="5" type="ORF">IAA66_09705</name>
</gene>
<evidence type="ECO:0000313" key="5">
    <source>
        <dbReference type="EMBL" id="HIQ63839.1"/>
    </source>
</evidence>
<name>A0A9D0YXD5_9FIRM</name>
<protein>
    <recommendedName>
        <fullName evidence="4">Solute-binding protein family 5 domain-containing protein</fullName>
    </recommendedName>
</protein>
<accession>A0A9D0YXD5</accession>
<dbReference type="GO" id="GO:1904680">
    <property type="term" value="F:peptide transmembrane transporter activity"/>
    <property type="evidence" value="ECO:0007669"/>
    <property type="project" value="TreeGrafter"/>
</dbReference>
<reference evidence="5" key="1">
    <citation type="submission" date="2020-10" db="EMBL/GenBank/DDBJ databases">
        <authorList>
            <person name="Gilroy R."/>
        </authorList>
    </citation>
    <scope>NUCLEOTIDE SEQUENCE</scope>
    <source>
        <strain evidence="5">ChiHile30-977</strain>
    </source>
</reference>
<dbReference type="Pfam" id="PF00496">
    <property type="entry name" value="SBP_bac_5"/>
    <property type="match status" value="1"/>
</dbReference>
<comment type="caution">
    <text evidence="5">The sequence shown here is derived from an EMBL/GenBank/DDBJ whole genome shotgun (WGS) entry which is preliminary data.</text>
</comment>
<evidence type="ECO:0000256" key="3">
    <source>
        <dbReference type="ARBA" id="ARBA00022729"/>
    </source>
</evidence>
<dbReference type="SUPFAM" id="SSF53850">
    <property type="entry name" value="Periplasmic binding protein-like II"/>
    <property type="match status" value="1"/>
</dbReference>